<protein>
    <recommendedName>
        <fullName evidence="1">Terpene synthase N-terminal domain-containing protein</fullName>
    </recommendedName>
</protein>
<reference evidence="2 3" key="1">
    <citation type="journal article" date="2023" name="Plants (Basel)">
        <title>Bridging the Gap: Combining Genomics and Transcriptomics Approaches to Understand Stylosanthes scabra, an Orphan Legume from the Brazilian Caatinga.</title>
        <authorList>
            <person name="Ferreira-Neto J.R.C."/>
            <person name="da Silva M.D."/>
            <person name="Binneck E."/>
            <person name="de Melo N.F."/>
            <person name="da Silva R.H."/>
            <person name="de Melo A.L.T.M."/>
            <person name="Pandolfi V."/>
            <person name="Bustamante F.O."/>
            <person name="Brasileiro-Vidal A.C."/>
            <person name="Benko-Iseppon A.M."/>
        </authorList>
    </citation>
    <scope>NUCLEOTIDE SEQUENCE [LARGE SCALE GENOMIC DNA]</scope>
    <source>
        <tissue evidence="2">Leaves</tissue>
    </source>
</reference>
<dbReference type="PANTHER" id="PTHR31225">
    <property type="entry name" value="OS04G0344100 PROTEIN-RELATED"/>
    <property type="match status" value="1"/>
</dbReference>
<keyword evidence="3" id="KW-1185">Reference proteome</keyword>
<feature type="domain" description="Terpene synthase N-terminal" evidence="1">
    <location>
        <begin position="74"/>
        <end position="203"/>
    </location>
</feature>
<accession>A0ABU6R639</accession>
<dbReference type="InterPro" id="IPR001906">
    <property type="entry name" value="Terpene_synth_N"/>
</dbReference>
<evidence type="ECO:0000259" key="1">
    <source>
        <dbReference type="Pfam" id="PF01397"/>
    </source>
</evidence>
<dbReference type="Proteomes" id="UP001341840">
    <property type="component" value="Unassembled WGS sequence"/>
</dbReference>
<evidence type="ECO:0000313" key="2">
    <source>
        <dbReference type="EMBL" id="MED6119407.1"/>
    </source>
</evidence>
<proteinExistence type="predicted"/>
<dbReference type="Pfam" id="PF01397">
    <property type="entry name" value="Terpene_synth"/>
    <property type="match status" value="1"/>
</dbReference>
<dbReference type="InterPro" id="IPR036965">
    <property type="entry name" value="Terpene_synth_N_sf"/>
</dbReference>
<comment type="caution">
    <text evidence="2">The sequence shown here is derived from an EMBL/GenBank/DDBJ whole genome shotgun (WGS) entry which is preliminary data.</text>
</comment>
<evidence type="ECO:0000313" key="3">
    <source>
        <dbReference type="Proteomes" id="UP001341840"/>
    </source>
</evidence>
<name>A0ABU6R639_9FABA</name>
<dbReference type="InterPro" id="IPR050148">
    <property type="entry name" value="Terpene_synthase-like"/>
</dbReference>
<dbReference type="EMBL" id="JASCZI010030236">
    <property type="protein sequence ID" value="MED6119407.1"/>
    <property type="molecule type" value="Genomic_DNA"/>
</dbReference>
<dbReference type="InterPro" id="IPR008930">
    <property type="entry name" value="Terpenoid_cyclase/PrenylTrfase"/>
</dbReference>
<dbReference type="Gene3D" id="1.50.10.130">
    <property type="entry name" value="Terpene synthase, N-terminal domain"/>
    <property type="match status" value="1"/>
</dbReference>
<organism evidence="2 3">
    <name type="scientific">Stylosanthes scabra</name>
    <dbReference type="NCBI Taxonomy" id="79078"/>
    <lineage>
        <taxon>Eukaryota</taxon>
        <taxon>Viridiplantae</taxon>
        <taxon>Streptophyta</taxon>
        <taxon>Embryophyta</taxon>
        <taxon>Tracheophyta</taxon>
        <taxon>Spermatophyta</taxon>
        <taxon>Magnoliopsida</taxon>
        <taxon>eudicotyledons</taxon>
        <taxon>Gunneridae</taxon>
        <taxon>Pentapetalae</taxon>
        <taxon>rosids</taxon>
        <taxon>fabids</taxon>
        <taxon>Fabales</taxon>
        <taxon>Fabaceae</taxon>
        <taxon>Papilionoideae</taxon>
        <taxon>50 kb inversion clade</taxon>
        <taxon>dalbergioids sensu lato</taxon>
        <taxon>Dalbergieae</taxon>
        <taxon>Pterocarpus clade</taxon>
        <taxon>Stylosanthes</taxon>
    </lineage>
</organism>
<sequence length="204" mass="23866">MASKLMMISLPYALSTTQQRSHFGRKTVITLRATENIHSSWNHHQVICASSKKKDDDGYLTGNRRSANYQPNLWNYEFLQRSHQNHHAVEIVEDRARKLEDKVRYMISSSEMEPIRFLEFIDDLHRLGLSYKFQNHINSALSRIHSSQYMHRHTHKTLHAAALLFRIFRQHAFHVSQDVFESFMDDEGNLKAEIGNDVQGMLSV</sequence>
<dbReference type="SUPFAM" id="SSF48239">
    <property type="entry name" value="Terpenoid cyclases/Protein prenyltransferases"/>
    <property type="match status" value="1"/>
</dbReference>
<gene>
    <name evidence="2" type="ORF">PIB30_011472</name>
</gene>